<evidence type="ECO:0000256" key="3">
    <source>
        <dbReference type="PROSITE-ProRule" id="PRU01161"/>
    </source>
</evidence>
<reference evidence="6" key="1">
    <citation type="journal article" date="2022" name="Int. J. Mol. Sci.">
        <title>Draft Genome of Tanacetum Coccineum: Genomic Comparison of Closely Related Tanacetum-Family Plants.</title>
        <authorList>
            <person name="Yamashiro T."/>
            <person name="Shiraishi A."/>
            <person name="Nakayama K."/>
            <person name="Satake H."/>
        </authorList>
    </citation>
    <scope>NUCLEOTIDE SEQUENCE</scope>
</reference>
<evidence type="ECO:0000313" key="6">
    <source>
        <dbReference type="EMBL" id="GJT09523.1"/>
    </source>
</evidence>
<keyword evidence="7" id="KW-1185">Reference proteome</keyword>
<feature type="short sequence motif" description="DGA/G" evidence="3">
    <location>
        <begin position="568"/>
        <end position="570"/>
    </location>
</feature>
<dbReference type="PROSITE" id="PS51635">
    <property type="entry name" value="PNPLA"/>
    <property type="match status" value="1"/>
</dbReference>
<dbReference type="EC" id="3.1.1.-" evidence="4"/>
<dbReference type="Proteomes" id="UP001151760">
    <property type="component" value="Unassembled WGS sequence"/>
</dbReference>
<evidence type="ECO:0000256" key="2">
    <source>
        <dbReference type="ARBA" id="ARBA00023098"/>
    </source>
</evidence>
<proteinExistence type="inferred from homology"/>
<dbReference type="PANTHER" id="PTHR32176">
    <property type="entry name" value="XYLOSE ISOMERASE"/>
    <property type="match status" value="1"/>
</dbReference>
<organism evidence="6 7">
    <name type="scientific">Tanacetum coccineum</name>
    <dbReference type="NCBI Taxonomy" id="301880"/>
    <lineage>
        <taxon>Eukaryota</taxon>
        <taxon>Viridiplantae</taxon>
        <taxon>Streptophyta</taxon>
        <taxon>Embryophyta</taxon>
        <taxon>Tracheophyta</taxon>
        <taxon>Spermatophyta</taxon>
        <taxon>Magnoliopsida</taxon>
        <taxon>eudicotyledons</taxon>
        <taxon>Gunneridae</taxon>
        <taxon>Pentapetalae</taxon>
        <taxon>asterids</taxon>
        <taxon>campanulids</taxon>
        <taxon>Asterales</taxon>
        <taxon>Asteraceae</taxon>
        <taxon>Asteroideae</taxon>
        <taxon>Anthemideae</taxon>
        <taxon>Anthemidinae</taxon>
        <taxon>Tanacetum</taxon>
    </lineage>
</organism>
<reference evidence="6" key="2">
    <citation type="submission" date="2022-01" db="EMBL/GenBank/DDBJ databases">
        <authorList>
            <person name="Yamashiro T."/>
            <person name="Shiraishi A."/>
            <person name="Satake H."/>
            <person name="Nakayama K."/>
        </authorList>
    </citation>
    <scope>NUCLEOTIDE SEQUENCE</scope>
</reference>
<evidence type="ECO:0000259" key="5">
    <source>
        <dbReference type="PROSITE" id="PS51635"/>
    </source>
</evidence>
<comment type="caution">
    <text evidence="6">The sequence shown here is derived from an EMBL/GenBank/DDBJ whole genome shotgun (WGS) entry which is preliminary data.</text>
</comment>
<feature type="short sequence motif" description="GXSXG" evidence="3">
    <location>
        <begin position="469"/>
        <end position="473"/>
    </location>
</feature>
<dbReference type="PANTHER" id="PTHR32176:SF92">
    <property type="entry name" value="XYLOSE ISOMERASE"/>
    <property type="match status" value="1"/>
</dbReference>
<evidence type="ECO:0000256" key="1">
    <source>
        <dbReference type="ARBA" id="ARBA00010240"/>
    </source>
</evidence>
<comment type="similarity">
    <text evidence="1 4">Belongs to the patatin family.</text>
</comment>
<feature type="active site" description="Proton acceptor" evidence="3">
    <location>
        <position position="568"/>
    </location>
</feature>
<comment type="domain">
    <text evidence="4">The nitrogen atoms of the two glycine residues in the GGXR motif define the oxyanion hole, and stabilize the oxyanion that forms during the nucleophilic attack by the catalytic serine during substrate cleavage.</text>
</comment>
<dbReference type="EMBL" id="BQNB010012913">
    <property type="protein sequence ID" value="GJT09523.1"/>
    <property type="molecule type" value="Genomic_DNA"/>
</dbReference>
<dbReference type="Pfam" id="PF01734">
    <property type="entry name" value="Patatin"/>
    <property type="match status" value="1"/>
</dbReference>
<feature type="domain" description="PNPLA" evidence="5">
    <location>
        <begin position="427"/>
        <end position="581"/>
    </location>
</feature>
<dbReference type="InterPro" id="IPR016035">
    <property type="entry name" value="Acyl_Trfase/lysoPLipase"/>
</dbReference>
<comment type="function">
    <text evidence="4">Lipolytic acyl hydrolase (LAH).</text>
</comment>
<keyword evidence="3 4" id="KW-0378">Hydrolase</keyword>
<dbReference type="InterPro" id="IPR002641">
    <property type="entry name" value="PNPLA_dom"/>
</dbReference>
<protein>
    <recommendedName>
        <fullName evidence="4">Patatin</fullName>
        <ecNumber evidence="4">3.1.1.-</ecNumber>
    </recommendedName>
</protein>
<evidence type="ECO:0000313" key="7">
    <source>
        <dbReference type="Proteomes" id="UP001151760"/>
    </source>
</evidence>
<dbReference type="SUPFAM" id="SSF52151">
    <property type="entry name" value="FabD/lysophospholipase-like"/>
    <property type="match status" value="1"/>
</dbReference>
<name>A0ABQ5B6U3_9ASTR</name>
<sequence length="759" mass="84244">MFGRGEWKGEKGNKKEFCRLYASENGNTERIFDSLSSLFILYKMRRMVVEFKLIKLFPEKSRSKQLCRGLLKKQRVDEWLQLPVNVSLCVESWTSVWVDERSLNLRLLGVYAYGLSCRHRPAVYVKKGAVNGLNWWLSGLCAGWFIDAIWCEAVMSLNGCDEDETIRILAGRPTMVAAMKSVPKVMVTNEGIKNVPTKNLKAGRYRKEKLIIFSTINPVTEKFQRLQTLIISSRKCLRSQAYKTKQRHRDEVCHLLSKVEVLAWLAKTQVEMFKYGDHIMGVQGVVRHGSGSTPLLLFPPSGMKPVSKETTTKIMTIPPLIKVKEAPQQGHIGSSPFEMFFNGHRGTSLLKTHDRFHALKMNSCKTFLAFAYEPIQSLTTKIPINFRGTYQRVRISDKLKMTSETTTATSSISQLKPSSSGNLITILSIDGGGIRGIIPGVILQSLESELQNLDGVDARLADYFDVISGTSTGGLITVMLTAPNANNRPLYAAKDIVQFYLDNSPKIFPQVGFDIKNMQPTIFSSFQVPREPSLDVQLSDICIGTSAAPTYLPAHFFQNGDREFNLIDGGIAANNPSLVAIGEVTRQVMKEDPNFPEITPMDLGRYLLISLGTGTQKQQQRFDAKMAAKWGVLGWLLNQGTAPLIDAFTQASSDLVVFHNEVVFEALNSTNNYLRIQDDTLTGDLASVDMATAENLNDLVKVGEGLLEGPVSKVNSDTGVVEPVPDGGTNREALKNLAIKLSEERKLRETNATSGGVVQ</sequence>
<keyword evidence="2 3" id="KW-0443">Lipid metabolism</keyword>
<keyword evidence="3 4" id="KW-0442">Lipid degradation</keyword>
<feature type="active site" description="Nucleophile" evidence="3">
    <location>
        <position position="471"/>
    </location>
</feature>
<evidence type="ECO:0000256" key="4">
    <source>
        <dbReference type="RuleBase" id="RU361262"/>
    </source>
</evidence>
<accession>A0ABQ5B6U3</accession>
<gene>
    <name evidence="6" type="ORF">Tco_0856565</name>
</gene>
<dbReference type="Gene3D" id="3.40.1090.10">
    <property type="entry name" value="Cytosolic phospholipase A2 catalytic domain"/>
    <property type="match status" value="2"/>
</dbReference>
<feature type="short sequence motif" description="GXGXXG" evidence="3">
    <location>
        <begin position="431"/>
        <end position="436"/>
    </location>
</feature>